<dbReference type="AlphaFoldDB" id="A0AAJ5X253"/>
<dbReference type="PROSITE" id="PS51471">
    <property type="entry name" value="FE2OG_OXY"/>
    <property type="match status" value="1"/>
</dbReference>
<evidence type="ECO:0000259" key="7">
    <source>
        <dbReference type="PROSITE" id="PS51471"/>
    </source>
</evidence>
<dbReference type="EMBL" id="CP119326">
    <property type="protein sequence ID" value="WEK40823.1"/>
    <property type="molecule type" value="Genomic_DNA"/>
</dbReference>
<feature type="binding site" evidence="6">
    <location>
        <position position="130"/>
    </location>
    <ligand>
        <name>Fe cation</name>
        <dbReference type="ChEBI" id="CHEBI:24875"/>
        <note>catalytic</note>
    </ligand>
</feature>
<reference evidence="8" key="1">
    <citation type="submission" date="2023-03" db="EMBL/GenBank/DDBJ databases">
        <title>Andean soil-derived lignocellulolytic bacterial consortium as a source of novel taxa and putative plastic-active enzymes.</title>
        <authorList>
            <person name="Diaz-Garcia L."/>
            <person name="Chuvochina M."/>
            <person name="Feuerriegel G."/>
            <person name="Bunk B."/>
            <person name="Sproer C."/>
            <person name="Streit W.R."/>
            <person name="Rodriguez L.M."/>
            <person name="Overmann J."/>
            <person name="Jimenez D.J."/>
        </authorList>
    </citation>
    <scope>NUCLEOTIDE SEQUENCE</scope>
    <source>
        <strain evidence="8">MAG 833</strain>
    </source>
</reference>
<feature type="binding site" evidence="5">
    <location>
        <position position="134"/>
    </location>
    <ligand>
        <name>substrate</name>
    </ligand>
</feature>
<evidence type="ECO:0000256" key="5">
    <source>
        <dbReference type="PIRSR" id="PIRSR604574-1"/>
    </source>
</evidence>
<keyword evidence="1 6" id="KW-0479">Metal-binding</keyword>
<sequence>MSVRSATTRTPAEVDTAVEGFRLWPAAFDAAGQAALVADVFARLRDAPPYRPITPGGRPFSVEMSNFGPLGWVSDRAGYRYQATHPETGRAWPAIPDVLLDLWRDTVNWPEPPDACLVNLYRDGARMGLHQDRDEADLGAPVLSVSLGDAAVFRIGPARGGRTTSLRLNSGDVCALTGPARLARHGIDRVLAGSSRLIPGGGRLNLTLRRAGFSPG</sequence>
<gene>
    <name evidence="8" type="ORF">P0Y50_04235</name>
</gene>
<protein>
    <submittedName>
        <fullName evidence="8">Alpha-ketoglutarate-dependent dioxygenase AlkB</fullName>
    </submittedName>
</protein>
<dbReference type="GO" id="GO:0035516">
    <property type="term" value="F:broad specificity oxidative DNA demethylase activity"/>
    <property type="evidence" value="ECO:0007669"/>
    <property type="project" value="TreeGrafter"/>
</dbReference>
<dbReference type="GO" id="GO:0005737">
    <property type="term" value="C:cytoplasm"/>
    <property type="evidence" value="ECO:0007669"/>
    <property type="project" value="TreeGrafter"/>
</dbReference>
<keyword evidence="3" id="KW-0560">Oxidoreductase</keyword>
<evidence type="ECO:0000313" key="8">
    <source>
        <dbReference type="EMBL" id="WEK40823.1"/>
    </source>
</evidence>
<dbReference type="PANTHER" id="PTHR16557:SF2">
    <property type="entry name" value="NUCLEIC ACID DIOXYGENASE ALKBH1"/>
    <property type="match status" value="1"/>
</dbReference>
<keyword evidence="4 6" id="KW-0408">Iron</keyword>
<feature type="binding site" evidence="5">
    <location>
        <position position="159"/>
    </location>
    <ligand>
        <name>substrate</name>
    </ligand>
</feature>
<dbReference type="InterPro" id="IPR004574">
    <property type="entry name" value="Alkb"/>
</dbReference>
<organism evidence="8 9">
    <name type="scientific">Candidatus Brevundimonas colombiensis</name>
    <dbReference type="NCBI Taxonomy" id="3121376"/>
    <lineage>
        <taxon>Bacteria</taxon>
        <taxon>Pseudomonadati</taxon>
        <taxon>Pseudomonadota</taxon>
        <taxon>Alphaproteobacteria</taxon>
        <taxon>Caulobacterales</taxon>
        <taxon>Caulobacteraceae</taxon>
        <taxon>Brevundimonas</taxon>
    </lineage>
</organism>
<evidence type="ECO:0000256" key="2">
    <source>
        <dbReference type="ARBA" id="ARBA00022964"/>
    </source>
</evidence>
<feature type="binding site" evidence="6">
    <location>
        <position position="132"/>
    </location>
    <ligand>
        <name>Fe cation</name>
        <dbReference type="ChEBI" id="CHEBI:24875"/>
        <note>catalytic</note>
    </ligand>
</feature>
<dbReference type="Proteomes" id="UP001213664">
    <property type="component" value="Chromosome"/>
</dbReference>
<feature type="binding site" evidence="5">
    <location>
        <begin position="119"/>
        <end position="121"/>
    </location>
    <ligand>
        <name>2-oxoglutarate</name>
        <dbReference type="ChEBI" id="CHEBI:16810"/>
    </ligand>
</feature>
<dbReference type="GO" id="GO:0035513">
    <property type="term" value="P:oxidative RNA demethylation"/>
    <property type="evidence" value="ECO:0007669"/>
    <property type="project" value="TreeGrafter"/>
</dbReference>
<evidence type="ECO:0000313" key="9">
    <source>
        <dbReference type="Proteomes" id="UP001213664"/>
    </source>
</evidence>
<dbReference type="SUPFAM" id="SSF51197">
    <property type="entry name" value="Clavaminate synthase-like"/>
    <property type="match status" value="1"/>
</dbReference>
<evidence type="ECO:0000256" key="1">
    <source>
        <dbReference type="ARBA" id="ARBA00022723"/>
    </source>
</evidence>
<evidence type="ECO:0000256" key="4">
    <source>
        <dbReference type="ARBA" id="ARBA00023004"/>
    </source>
</evidence>
<name>A0AAJ5X253_9CAUL</name>
<accession>A0AAJ5X253</accession>
<evidence type="ECO:0000256" key="3">
    <source>
        <dbReference type="ARBA" id="ARBA00023002"/>
    </source>
</evidence>
<dbReference type="GO" id="GO:0035515">
    <property type="term" value="F:oxidative RNA demethylase activity"/>
    <property type="evidence" value="ECO:0007669"/>
    <property type="project" value="TreeGrafter"/>
</dbReference>
<feature type="binding site" evidence="5">
    <location>
        <begin position="203"/>
        <end position="209"/>
    </location>
    <ligand>
        <name>2-oxoglutarate</name>
        <dbReference type="ChEBI" id="CHEBI:16810"/>
    </ligand>
</feature>
<evidence type="ECO:0000256" key="6">
    <source>
        <dbReference type="PIRSR" id="PIRSR604574-2"/>
    </source>
</evidence>
<dbReference type="InterPro" id="IPR037151">
    <property type="entry name" value="AlkB-like_sf"/>
</dbReference>
<proteinExistence type="predicted"/>
<feature type="binding site" evidence="5">
    <location>
        <position position="72"/>
    </location>
    <ligand>
        <name>substrate</name>
    </ligand>
</feature>
<keyword evidence="2 8" id="KW-0223">Dioxygenase</keyword>
<feature type="binding site" evidence="5">
    <location>
        <begin position="79"/>
        <end position="81"/>
    </location>
    <ligand>
        <name>substrate</name>
    </ligand>
</feature>
<dbReference type="InterPro" id="IPR027450">
    <property type="entry name" value="AlkB-like"/>
</dbReference>
<dbReference type="Gene3D" id="2.60.120.590">
    <property type="entry name" value="Alpha-ketoglutarate-dependent dioxygenase AlkB-like"/>
    <property type="match status" value="1"/>
</dbReference>
<dbReference type="PANTHER" id="PTHR16557">
    <property type="entry name" value="ALKYLATED DNA REPAIR PROTEIN ALKB-RELATED"/>
    <property type="match status" value="1"/>
</dbReference>
<dbReference type="GO" id="GO:0008198">
    <property type="term" value="F:ferrous iron binding"/>
    <property type="evidence" value="ECO:0007669"/>
    <property type="project" value="TreeGrafter"/>
</dbReference>
<comment type="cofactor">
    <cofactor evidence="6">
        <name>Fe(2+)</name>
        <dbReference type="ChEBI" id="CHEBI:29033"/>
    </cofactor>
    <text evidence="6">Binds 1 Fe(2+) ion per subunit.</text>
</comment>
<dbReference type="InterPro" id="IPR005123">
    <property type="entry name" value="Oxoglu/Fe-dep_dioxygenase_dom"/>
</dbReference>
<feature type="binding site" evidence="6">
    <location>
        <position position="185"/>
    </location>
    <ligand>
        <name>Fe cation</name>
        <dbReference type="ChEBI" id="CHEBI:24875"/>
        <note>catalytic</note>
    </ligand>
</feature>
<feature type="domain" description="Fe2OG dioxygenase" evidence="7">
    <location>
        <begin position="112"/>
        <end position="212"/>
    </location>
</feature>
<dbReference type="Pfam" id="PF13532">
    <property type="entry name" value="2OG-FeII_Oxy_2"/>
    <property type="match status" value="1"/>
</dbReference>